<organism evidence="1">
    <name type="scientific">viral metagenome</name>
    <dbReference type="NCBI Taxonomy" id="1070528"/>
    <lineage>
        <taxon>unclassified sequences</taxon>
        <taxon>metagenomes</taxon>
        <taxon>organismal metagenomes</taxon>
    </lineage>
</organism>
<sequence length="192" mass="23183">MSQNILDENNSDRRVIIEPIEKKQKKSEKVIKEKSKRVITQSKKWIFTENDLKFENQQELLKNVLEVLQNEKKENINKNTKILFQQINQKIYGYKTQDIEKSLYLPTEFINIDYVISRLIECPNCYYCKEPVQLIYEFVREPKQWTLDRIDNSRGHNCDNVEIACLRCNLRRRIMHHERFVFTKQLIIKKSG</sequence>
<evidence type="ECO:0008006" key="2">
    <source>
        <dbReference type="Google" id="ProtNLM"/>
    </source>
</evidence>
<dbReference type="AlphaFoldDB" id="A0A6C0HZL1"/>
<proteinExistence type="predicted"/>
<accession>A0A6C0HZL1</accession>
<dbReference type="EMBL" id="MN740043">
    <property type="protein sequence ID" value="QHT85587.1"/>
    <property type="molecule type" value="Genomic_DNA"/>
</dbReference>
<evidence type="ECO:0000313" key="1">
    <source>
        <dbReference type="EMBL" id="QHT85587.1"/>
    </source>
</evidence>
<reference evidence="1" key="1">
    <citation type="journal article" date="2020" name="Nature">
        <title>Giant virus diversity and host interactions through global metagenomics.</title>
        <authorList>
            <person name="Schulz F."/>
            <person name="Roux S."/>
            <person name="Paez-Espino D."/>
            <person name="Jungbluth S."/>
            <person name="Walsh D.A."/>
            <person name="Denef V.J."/>
            <person name="McMahon K.D."/>
            <person name="Konstantinidis K.T."/>
            <person name="Eloe-Fadrosh E.A."/>
            <person name="Kyrpides N.C."/>
            <person name="Woyke T."/>
        </authorList>
    </citation>
    <scope>NUCLEOTIDE SEQUENCE</scope>
    <source>
        <strain evidence="1">GVMAG-M-3300023184-182</strain>
    </source>
</reference>
<protein>
    <recommendedName>
        <fullName evidence="2">HNH domain-containing protein</fullName>
    </recommendedName>
</protein>
<dbReference type="Gene3D" id="3.30.40.220">
    <property type="match status" value="1"/>
</dbReference>
<name>A0A6C0HZL1_9ZZZZ</name>